<feature type="region of interest" description="Disordered" evidence="1">
    <location>
        <begin position="1"/>
        <end position="28"/>
    </location>
</feature>
<proteinExistence type="predicted"/>
<reference evidence="3" key="1">
    <citation type="journal article" date="2023" name="Int. J. Syst. Evol. Microbiol.">
        <title>Claveliimonas bilis gen. nov., sp. nov., deoxycholic acid-producing bacteria isolated from human faeces, and reclassification of Sellimonas monacensis Zenner et al. 2021 as Claveliimonas monacensis comb. nov.</title>
        <authorList>
            <person name="Hisatomi A."/>
            <person name="Kastawa N.W.E.P.G."/>
            <person name="Song I."/>
            <person name="Ohkuma M."/>
            <person name="Fukiya S."/>
            <person name="Sakamoto M."/>
        </authorList>
    </citation>
    <scope>NUCLEOTIDE SEQUENCE [LARGE SCALE GENOMIC DNA]</scope>
    <source>
        <strain evidence="3">12BBH14</strain>
    </source>
</reference>
<keyword evidence="3" id="KW-1185">Reference proteome</keyword>
<sequence>MQKDSTSKSTQNKQKSSPRNNSTFSGAHDYFSNNVLPQDIHARTRHIKAPTSYINNQEQTFLLVRSGTGTIYVNGMGYKLKPNTLIYLNPFHRYRLLPSSQEELTIAEARINSSTYVYMIANPYLKYEHMVVPSQPPIACLEGLPAQIANDSMDALLSETENHSKDSIHFCFCYIMDFFGLITDCIPKSYLFPSEK</sequence>
<feature type="compositionally biased region" description="Low complexity" evidence="1">
    <location>
        <begin position="7"/>
        <end position="17"/>
    </location>
</feature>
<name>A0ABM8IA68_9FIRM</name>
<protein>
    <recommendedName>
        <fullName evidence="4">AraC-type arabinose-binding/dimerisation domain-containing protein</fullName>
    </recommendedName>
</protein>
<feature type="compositionally biased region" description="Polar residues" evidence="1">
    <location>
        <begin position="18"/>
        <end position="28"/>
    </location>
</feature>
<dbReference type="RefSeq" id="WP_316264836.1">
    <property type="nucleotide sequence ID" value="NZ_AP027742.1"/>
</dbReference>
<evidence type="ECO:0008006" key="4">
    <source>
        <dbReference type="Google" id="ProtNLM"/>
    </source>
</evidence>
<gene>
    <name evidence="2" type="ORF">Lac1_19990</name>
</gene>
<dbReference type="EMBL" id="AP027742">
    <property type="protein sequence ID" value="BDZ77816.1"/>
    <property type="molecule type" value="Genomic_DNA"/>
</dbReference>
<evidence type="ECO:0000313" key="2">
    <source>
        <dbReference type="EMBL" id="BDZ77816.1"/>
    </source>
</evidence>
<evidence type="ECO:0000256" key="1">
    <source>
        <dbReference type="SAM" id="MobiDB-lite"/>
    </source>
</evidence>
<organism evidence="2 3">
    <name type="scientific">Claveliimonas bilis</name>
    <dbReference type="NCBI Taxonomy" id="3028070"/>
    <lineage>
        <taxon>Bacteria</taxon>
        <taxon>Bacillati</taxon>
        <taxon>Bacillota</taxon>
        <taxon>Clostridia</taxon>
        <taxon>Lachnospirales</taxon>
        <taxon>Lachnospiraceae</taxon>
        <taxon>Claveliimonas</taxon>
    </lineage>
</organism>
<accession>A0ABM8IA68</accession>
<evidence type="ECO:0000313" key="3">
    <source>
        <dbReference type="Proteomes" id="UP001305815"/>
    </source>
</evidence>
<dbReference type="Proteomes" id="UP001305815">
    <property type="component" value="Chromosome"/>
</dbReference>